<keyword evidence="1" id="KW-1133">Transmembrane helix</keyword>
<protein>
    <recommendedName>
        <fullName evidence="4">DUF3300 domain-containing protein</fullName>
    </recommendedName>
</protein>
<proteinExistence type="predicted"/>
<evidence type="ECO:0000313" key="2">
    <source>
        <dbReference type="EMBL" id="TKC83175.1"/>
    </source>
</evidence>
<dbReference type="Proteomes" id="UP000305539">
    <property type="component" value="Unassembled WGS sequence"/>
</dbReference>
<dbReference type="RefSeq" id="WP_136897988.1">
    <property type="nucleotide sequence ID" value="NZ_SWJE01000015.1"/>
</dbReference>
<dbReference type="AlphaFoldDB" id="A0A4U1HP73"/>
<sequence>MMRLLIAVVLLEGLTGCIVAPPPAYGYAPGYYYPGYYYGPSVSIGIVGGCCRHGGWRGR</sequence>
<organism evidence="2 3">
    <name type="scientific">Trinickia terrae</name>
    <dbReference type="NCBI Taxonomy" id="2571161"/>
    <lineage>
        <taxon>Bacteria</taxon>
        <taxon>Pseudomonadati</taxon>
        <taxon>Pseudomonadota</taxon>
        <taxon>Betaproteobacteria</taxon>
        <taxon>Burkholderiales</taxon>
        <taxon>Burkholderiaceae</taxon>
        <taxon>Trinickia</taxon>
    </lineage>
</organism>
<keyword evidence="1" id="KW-0472">Membrane</keyword>
<gene>
    <name evidence="2" type="ORF">FAZ69_26180</name>
</gene>
<dbReference type="EMBL" id="SWJE01000015">
    <property type="protein sequence ID" value="TKC83175.1"/>
    <property type="molecule type" value="Genomic_DNA"/>
</dbReference>
<keyword evidence="1" id="KW-0812">Transmembrane</keyword>
<keyword evidence="3" id="KW-1185">Reference proteome</keyword>
<evidence type="ECO:0000313" key="3">
    <source>
        <dbReference type="Proteomes" id="UP000305539"/>
    </source>
</evidence>
<evidence type="ECO:0000256" key="1">
    <source>
        <dbReference type="SAM" id="Phobius"/>
    </source>
</evidence>
<name>A0A4U1HP73_9BURK</name>
<accession>A0A4U1HP73</accession>
<feature type="transmembrane region" description="Helical" evidence="1">
    <location>
        <begin position="36"/>
        <end position="55"/>
    </location>
</feature>
<comment type="caution">
    <text evidence="2">The sequence shown here is derived from an EMBL/GenBank/DDBJ whole genome shotgun (WGS) entry which is preliminary data.</text>
</comment>
<reference evidence="2 3" key="1">
    <citation type="submission" date="2019-04" db="EMBL/GenBank/DDBJ databases">
        <title>Trinickia sp. 7GSK02, isolated from subtropical forest soil.</title>
        <authorList>
            <person name="Gao Z.-H."/>
            <person name="Qiu L.-H."/>
        </authorList>
    </citation>
    <scope>NUCLEOTIDE SEQUENCE [LARGE SCALE GENOMIC DNA]</scope>
    <source>
        <strain evidence="2 3">7GSK02</strain>
    </source>
</reference>
<evidence type="ECO:0008006" key="4">
    <source>
        <dbReference type="Google" id="ProtNLM"/>
    </source>
</evidence>